<keyword evidence="4" id="KW-1185">Reference proteome</keyword>
<sequence length="1534" mass="168734">MAEGEAPAPAALIEPDERSTVSLWSSTMRQANKVDEIALVLKKMTALETKLADLEGERIRVRERQDVLPSGPLQIHGAQLDCAKEVRVLTGPVVGRVDSRSAVILLETDVSAKLEVVVCLQAEGKEVRRQPLKLKSRRPGIVVLTQLQDDTRYQILFSGIHRQDAQERIAEFVTLKNSVRAGALFQGIEQGDERDNYDEARFVAVARDRPSLVKPGEFNRWDTIYERVSQKDLPPVNFMLHVGGQVDLQSSFEEAWTLLKRGTIGEDDQKALEDKAREILRRAYRHAWNLPHVRETLASCPHFMLCGEGDVYPKFLTNKDLGDDVGACALRCARRVYWEYQRQLWDPRVHEVIEYEESYGKTKENIEKAKEAVKTAEKAALAAVKDWERYMSEKAEIRSQVAHLDGVELRRELRKVKCPVVDGRTDAQLREDYLKHKALGLDESKPLPTWPPHEAHQAVDAARAAGAAKDAGASDSFSYGMAAPAPAAKTVSFQEDGLDDDSEEEESEEEEDEDLVKRDPDDTKERRYEARVAELGAAVNEAEQTAKDMQERFENWGNADTPNAGKDNETALHILGRIGVLLLDTRWSQISDRGAQQKDEPLVAEDTWKQLEHLLLYGTYAGSITALVVCTDEPPVDPYARDDLPEESYARLEAISSRWARHESDREAFLGLMFRWLQGMQNRSLVVICGGDLCGGVETQVEDQQQAEERSKRQEDAKPKLDEWGQPIQEGLKPVSEASNNDKFYRQLVCGGVAGSSTKNVNHLMGDGGELEFNSKDDRGKRQLLKLQYDHRRLIPSEHCAYVEGLVRAPVDATEPVDIRADICSLFFGGVKVTVGPVIGLVTESTAIILLEVEWEAPVGCVVTDALSGERMTILNHLPKLRPHAFRVEGLKPHRHYHVRFDGVEDPEKRRGSFTTCASLAAPRRPQPGDDVDGCGGSLTAPYQKSFRGLCLARDAPATDSTSAADGAALLSACREALDEAFAGTDCVFHLGGQVNLDAVQADAAGVLAQAENAYVRGDEAQAGMLEDRAMQRLRDAYRTHWNLPGTREVLSRGGRVMVPGDADLGRTLLRNSTEGYVRRTLRRMTQRVYREYQRQLWEPLLPTAEAAVSYATAAVDSTTLRFGATHPWGATPGVAAEARRGCAPVSSHGEWHFHQWCGGAVGLFAIDTKHERLYNGGACLIGEDQWAALDAALDAPGLRCVYVASDTPFVDRSFADAAALAASDPNFSHTWPARGDELLRLFQRLEDWEAGGQRRAFLLSGGTPCALQTELALRGAGNATAAALRAAAPAPAPPAQPRRQLLIHACGPVTAFPSAPADKLDFELRGTLNADYTYAHTATKRQSVSIVMATWDAEAAQMACAVVPPDGTRNNPTPPTGGLPPPRRPAWLRELVAHGGPTPKADESFEEEMLRGYLKVGPVRADLEAVFGDVGPGQDGPRHYAKKAFGPLSHYWHNYAPSQIRELCAPPSVLSIEAVAARWEKSGLADGFAGTTLALMDARAFVVFAGECFRFGLVVSGRVALGAAEASRVRFSS</sequence>
<feature type="region of interest" description="Disordered" evidence="2">
    <location>
        <begin position="490"/>
        <end position="525"/>
    </location>
</feature>
<feature type="compositionally biased region" description="Acidic residues" evidence="2">
    <location>
        <begin position="496"/>
        <end position="514"/>
    </location>
</feature>
<organism evidence="3 4">
    <name type="scientific">Pelagomonas calceolata</name>
    <dbReference type="NCBI Taxonomy" id="35677"/>
    <lineage>
        <taxon>Eukaryota</taxon>
        <taxon>Sar</taxon>
        <taxon>Stramenopiles</taxon>
        <taxon>Ochrophyta</taxon>
        <taxon>Pelagophyceae</taxon>
        <taxon>Pelagomonadales</taxon>
        <taxon>Pelagomonadaceae</taxon>
        <taxon>Pelagomonas</taxon>
    </lineage>
</organism>
<gene>
    <name evidence="3" type="ORF">PECAL_1P26050</name>
</gene>
<feature type="coiled-coil region" evidence="1">
    <location>
        <begin position="352"/>
        <end position="386"/>
    </location>
</feature>
<keyword evidence="1" id="KW-0175">Coiled coil</keyword>
<feature type="region of interest" description="Disordered" evidence="2">
    <location>
        <begin position="444"/>
        <end position="467"/>
    </location>
</feature>
<feature type="compositionally biased region" description="Basic and acidic residues" evidence="2">
    <location>
        <begin position="515"/>
        <end position="525"/>
    </location>
</feature>
<feature type="region of interest" description="Disordered" evidence="2">
    <location>
        <begin position="704"/>
        <end position="725"/>
    </location>
</feature>
<comment type="caution">
    <text evidence="3">The sequence shown here is derived from an EMBL/GenBank/DDBJ whole genome shotgun (WGS) entry which is preliminary data.</text>
</comment>
<evidence type="ECO:0000313" key="3">
    <source>
        <dbReference type="EMBL" id="CAH0366131.1"/>
    </source>
</evidence>
<feature type="compositionally biased region" description="Low complexity" evidence="2">
    <location>
        <begin position="458"/>
        <end position="467"/>
    </location>
</feature>
<dbReference type="InterPro" id="IPR038607">
    <property type="entry name" value="PhoD-like_sf"/>
</dbReference>
<feature type="coiled-coil region" evidence="1">
    <location>
        <begin position="525"/>
        <end position="559"/>
    </location>
</feature>
<dbReference type="Proteomes" id="UP000789595">
    <property type="component" value="Unassembled WGS sequence"/>
</dbReference>
<dbReference type="EMBL" id="CAKKNE010000001">
    <property type="protein sequence ID" value="CAH0366131.1"/>
    <property type="molecule type" value="Genomic_DNA"/>
</dbReference>
<evidence type="ECO:0000313" key="4">
    <source>
        <dbReference type="Proteomes" id="UP000789595"/>
    </source>
</evidence>
<dbReference type="Gene3D" id="3.60.21.70">
    <property type="entry name" value="PhoD-like phosphatase"/>
    <property type="match status" value="1"/>
</dbReference>
<evidence type="ECO:0000256" key="2">
    <source>
        <dbReference type="SAM" id="MobiDB-lite"/>
    </source>
</evidence>
<dbReference type="OrthoDB" id="2419400at2759"/>
<reference evidence="3" key="1">
    <citation type="submission" date="2021-11" db="EMBL/GenBank/DDBJ databases">
        <authorList>
            <consortium name="Genoscope - CEA"/>
            <person name="William W."/>
        </authorList>
    </citation>
    <scope>NUCLEOTIDE SEQUENCE</scope>
</reference>
<accession>A0A8J2WXZ5</accession>
<protein>
    <submittedName>
        <fullName evidence="3">Uncharacterized protein</fullName>
    </submittedName>
</protein>
<dbReference type="PANTHER" id="PTHR37031:SF2">
    <property type="entry name" value="PHOD-LIKE PHOSPHATASE METALLOPHOSPHATASE DOMAIN-CONTAINING PROTEIN"/>
    <property type="match status" value="1"/>
</dbReference>
<name>A0A8J2WXZ5_9STRA</name>
<dbReference type="PANTHER" id="PTHR37031">
    <property type="entry name" value="METALLOPHOSPHATASE BINDING DOMAIN PROTEIN"/>
    <property type="match status" value="1"/>
</dbReference>
<proteinExistence type="predicted"/>
<feature type="coiled-coil region" evidence="1">
    <location>
        <begin position="37"/>
        <end position="64"/>
    </location>
</feature>
<evidence type="ECO:0000256" key="1">
    <source>
        <dbReference type="SAM" id="Coils"/>
    </source>
</evidence>
<feature type="compositionally biased region" description="Basic and acidic residues" evidence="2">
    <location>
        <begin position="707"/>
        <end position="723"/>
    </location>
</feature>